<name>X0W5M8_9ZZZZ</name>
<feature type="compositionally biased region" description="Low complexity" evidence="1">
    <location>
        <begin position="116"/>
        <end position="128"/>
    </location>
</feature>
<feature type="non-terminal residue" evidence="2">
    <location>
        <position position="263"/>
    </location>
</feature>
<evidence type="ECO:0000313" key="2">
    <source>
        <dbReference type="EMBL" id="GAG26194.1"/>
    </source>
</evidence>
<dbReference type="AlphaFoldDB" id="X0W5M8"/>
<sequence>LGFQNSPNIGDDYEGTVDLTALDSGLQNSDIVSDFPGTVGDLPVTVTMPDAGANNGLAITIRDNSGNADTEAITIEAAGSDTIDGLGSSTITDANGAKTYVSDGVTSWVLTGSNTASGAGQTGATGETGATGGTGASGETGLTGAVFLDATSLIEQFSVQSLGFVEELDTYCMSQYLPFAATILEAFGEVGPTGAEAQITVELDGVPVTGLSGATFTHSSTGYSATSSNEGVTGQKLTAIVEGVTGAPDDLCLTVITRRKGGG</sequence>
<organism evidence="2">
    <name type="scientific">marine sediment metagenome</name>
    <dbReference type="NCBI Taxonomy" id="412755"/>
    <lineage>
        <taxon>unclassified sequences</taxon>
        <taxon>metagenomes</taxon>
        <taxon>ecological metagenomes</taxon>
    </lineage>
</organism>
<proteinExistence type="predicted"/>
<evidence type="ECO:0000256" key="1">
    <source>
        <dbReference type="SAM" id="MobiDB-lite"/>
    </source>
</evidence>
<comment type="caution">
    <text evidence="2">The sequence shown here is derived from an EMBL/GenBank/DDBJ whole genome shotgun (WGS) entry which is preliminary data.</text>
</comment>
<feature type="region of interest" description="Disordered" evidence="1">
    <location>
        <begin position="116"/>
        <end position="136"/>
    </location>
</feature>
<gene>
    <name evidence="2" type="ORF">S01H1_48040</name>
</gene>
<protein>
    <submittedName>
        <fullName evidence="2">Uncharacterized protein</fullName>
    </submittedName>
</protein>
<reference evidence="2" key="1">
    <citation type="journal article" date="2014" name="Front. Microbiol.">
        <title>High frequency of phylogenetically diverse reductive dehalogenase-homologous genes in deep subseafloor sedimentary metagenomes.</title>
        <authorList>
            <person name="Kawai M."/>
            <person name="Futagami T."/>
            <person name="Toyoda A."/>
            <person name="Takaki Y."/>
            <person name="Nishi S."/>
            <person name="Hori S."/>
            <person name="Arai W."/>
            <person name="Tsubouchi T."/>
            <person name="Morono Y."/>
            <person name="Uchiyama I."/>
            <person name="Ito T."/>
            <person name="Fujiyama A."/>
            <person name="Inagaki F."/>
            <person name="Takami H."/>
        </authorList>
    </citation>
    <scope>NUCLEOTIDE SEQUENCE</scope>
    <source>
        <strain evidence="2">Expedition CK06-06</strain>
    </source>
</reference>
<dbReference type="EMBL" id="BARS01030835">
    <property type="protein sequence ID" value="GAG26194.1"/>
    <property type="molecule type" value="Genomic_DNA"/>
</dbReference>
<feature type="non-terminal residue" evidence="2">
    <location>
        <position position="1"/>
    </location>
</feature>
<accession>X0W5M8</accession>